<dbReference type="InterPro" id="IPR000169">
    <property type="entry name" value="Pept_cys_AS"/>
</dbReference>
<evidence type="ECO:0000313" key="8">
    <source>
        <dbReference type="Proteomes" id="UP000248606"/>
    </source>
</evidence>
<sequence>MVTGERINSVEAENAHNPVLHRLTSPRSPQARTPRSPKARTSLSPQARTISADNLASYQDAFAASPINRLMQNAVTESPITKVAMDRSIAVGIDKTVSHRLDDWKVTNQKKSGRCWLFSGLNSLRYAAAKQLNVQDFEFSQNWMLFWDKLEKSNYFLESMIDLADADADDRTVHHLLSDPIGDGGQWNMFVALVKKYGVVPKSAMPETESSSCTASLNEALQTLLRQGAHDLRALIAAEGGKAAADPQKVDAAKQDILSNIYRVLAIHLGTPPTDFEWEWQDKDKNFTRAGRMTPLEFAEKYITVELDDYVCVVNDPRPTSEYGKTYTVDRLGNVVGGTPVTYLNAPIDVLKTAVKETIVDGDPVWFGCDTNKQSSRDLGIWDAHLYDYEGAYSLDLTLDKANRLIYGDSLMTHAMVFVGVDVDDDGNARRFRVENSWGEDIADKGFFTMNSTWFDEYVFEIAIHKDRLPADLRAVVDAHEEPIVLPAWDPMGALA</sequence>
<feature type="region of interest" description="Disordered" evidence="6">
    <location>
        <begin position="1"/>
        <end position="46"/>
    </location>
</feature>
<dbReference type="Pfam" id="PF03051">
    <property type="entry name" value="Peptidase_C1_2"/>
    <property type="match status" value="1"/>
</dbReference>
<dbReference type="Gene3D" id="3.90.70.10">
    <property type="entry name" value="Cysteine proteinases"/>
    <property type="match status" value="1"/>
</dbReference>
<name>A0A2W5IBK4_9ACTN</name>
<evidence type="ECO:0000313" key="7">
    <source>
        <dbReference type="EMBL" id="PZP88407.1"/>
    </source>
</evidence>
<dbReference type="GO" id="GO:0005737">
    <property type="term" value="C:cytoplasm"/>
    <property type="evidence" value="ECO:0007669"/>
    <property type="project" value="TreeGrafter"/>
</dbReference>
<dbReference type="CDD" id="cd00585">
    <property type="entry name" value="Peptidase_C1B"/>
    <property type="match status" value="1"/>
</dbReference>
<protein>
    <recommendedName>
        <fullName evidence="4">Aminopeptidase</fullName>
    </recommendedName>
</protein>
<comment type="similarity">
    <text evidence="4">Belongs to the peptidase C1 family.</text>
</comment>
<evidence type="ECO:0000256" key="3">
    <source>
        <dbReference type="ARBA" id="ARBA00022807"/>
    </source>
</evidence>
<dbReference type="GO" id="GO:0009636">
    <property type="term" value="P:response to toxic substance"/>
    <property type="evidence" value="ECO:0007669"/>
    <property type="project" value="TreeGrafter"/>
</dbReference>
<keyword evidence="4 7" id="KW-0031">Aminopeptidase</keyword>
<comment type="caution">
    <text evidence="7">The sequence shown here is derived from an EMBL/GenBank/DDBJ whole genome shotgun (WGS) entry which is preliminary data.</text>
</comment>
<dbReference type="InterPro" id="IPR004134">
    <property type="entry name" value="Peptidase_C1B"/>
</dbReference>
<feature type="active site" evidence="5">
    <location>
        <position position="436"/>
    </location>
</feature>
<feature type="compositionally biased region" description="Polar residues" evidence="6">
    <location>
        <begin position="25"/>
        <end position="46"/>
    </location>
</feature>
<dbReference type="GO" id="GO:0006508">
    <property type="term" value="P:proteolysis"/>
    <property type="evidence" value="ECO:0007669"/>
    <property type="project" value="UniProtKB-KW"/>
</dbReference>
<dbReference type="GO" id="GO:0043418">
    <property type="term" value="P:homocysteine catabolic process"/>
    <property type="evidence" value="ECO:0007669"/>
    <property type="project" value="TreeGrafter"/>
</dbReference>
<keyword evidence="3 4" id="KW-0788">Thiol protease</keyword>
<reference evidence="7 8" key="1">
    <citation type="submission" date="2017-08" db="EMBL/GenBank/DDBJ databases">
        <title>Infants hospitalized years apart are colonized by the same room-sourced microbial strains.</title>
        <authorList>
            <person name="Brooks B."/>
            <person name="Olm M.R."/>
            <person name="Firek B.A."/>
            <person name="Baker R."/>
            <person name="Thomas B.C."/>
            <person name="Morowitz M.J."/>
            <person name="Banfield J.F."/>
        </authorList>
    </citation>
    <scope>NUCLEOTIDE SEQUENCE [LARGE SCALE GENOMIC DNA]</scope>
    <source>
        <strain evidence="7">S2_006_000_R1_57</strain>
    </source>
</reference>
<feature type="active site" evidence="5">
    <location>
        <position position="115"/>
    </location>
</feature>
<evidence type="ECO:0000256" key="5">
    <source>
        <dbReference type="PIRSR" id="PIRSR005700-1"/>
    </source>
</evidence>
<dbReference type="Proteomes" id="UP000248606">
    <property type="component" value="Unassembled WGS sequence"/>
</dbReference>
<dbReference type="AlphaFoldDB" id="A0A2W5IBK4"/>
<evidence type="ECO:0000256" key="6">
    <source>
        <dbReference type="SAM" id="MobiDB-lite"/>
    </source>
</evidence>
<keyword evidence="2 4" id="KW-0378">Hydrolase</keyword>
<accession>A0A2W5IBK4</accession>
<feature type="active site" evidence="5">
    <location>
        <position position="414"/>
    </location>
</feature>
<gene>
    <name evidence="7" type="ORF">DI579_06690</name>
</gene>
<dbReference type="EMBL" id="QFOZ01000012">
    <property type="protein sequence ID" value="PZP88407.1"/>
    <property type="molecule type" value="Genomic_DNA"/>
</dbReference>
<dbReference type="PIRSF" id="PIRSF005700">
    <property type="entry name" value="PepC"/>
    <property type="match status" value="1"/>
</dbReference>
<organism evidence="7 8">
    <name type="scientific">Lawsonella clevelandensis</name>
    <dbReference type="NCBI Taxonomy" id="1528099"/>
    <lineage>
        <taxon>Bacteria</taxon>
        <taxon>Bacillati</taxon>
        <taxon>Actinomycetota</taxon>
        <taxon>Actinomycetes</taxon>
        <taxon>Mycobacteriales</taxon>
        <taxon>Lawsonellaceae</taxon>
        <taxon>Lawsonella</taxon>
    </lineage>
</organism>
<dbReference type="PROSITE" id="PS00139">
    <property type="entry name" value="THIOL_PROTEASE_CYS"/>
    <property type="match status" value="1"/>
</dbReference>
<dbReference type="PANTHER" id="PTHR10363">
    <property type="entry name" value="BLEOMYCIN HYDROLASE"/>
    <property type="match status" value="1"/>
</dbReference>
<evidence type="ECO:0000256" key="4">
    <source>
        <dbReference type="PIRNR" id="PIRNR005700"/>
    </source>
</evidence>
<evidence type="ECO:0000256" key="1">
    <source>
        <dbReference type="ARBA" id="ARBA00022670"/>
    </source>
</evidence>
<dbReference type="GO" id="GO:0070005">
    <property type="term" value="F:cysteine-type aminopeptidase activity"/>
    <property type="evidence" value="ECO:0007669"/>
    <property type="project" value="InterPro"/>
</dbReference>
<evidence type="ECO:0000256" key="2">
    <source>
        <dbReference type="ARBA" id="ARBA00022801"/>
    </source>
</evidence>
<dbReference type="InterPro" id="IPR038765">
    <property type="entry name" value="Papain-like_cys_pep_sf"/>
</dbReference>
<proteinExistence type="inferred from homology"/>
<dbReference type="SUPFAM" id="SSF54001">
    <property type="entry name" value="Cysteine proteinases"/>
    <property type="match status" value="1"/>
</dbReference>
<dbReference type="PANTHER" id="PTHR10363:SF2">
    <property type="entry name" value="BLEOMYCIN HYDROLASE"/>
    <property type="match status" value="1"/>
</dbReference>
<keyword evidence="1 4" id="KW-0645">Protease</keyword>